<proteinExistence type="predicted"/>
<gene>
    <name evidence="1" type="ORF">TT172_LOCUS7049</name>
</gene>
<dbReference type="SUPFAM" id="SSF56112">
    <property type="entry name" value="Protein kinase-like (PK-like)"/>
    <property type="match status" value="1"/>
</dbReference>
<name>A0A446BQB9_9PEZI</name>
<reference evidence="1 2" key="1">
    <citation type="submission" date="2018-04" db="EMBL/GenBank/DDBJ databases">
        <authorList>
            <person name="Huttner S."/>
            <person name="Dainat J."/>
        </authorList>
    </citation>
    <scope>NUCLEOTIDE SEQUENCE [LARGE SCALE GENOMIC DNA]</scope>
</reference>
<dbReference type="AlphaFoldDB" id="A0A446BQB9"/>
<evidence type="ECO:0000313" key="1">
    <source>
        <dbReference type="EMBL" id="SPQ24630.1"/>
    </source>
</evidence>
<protein>
    <submittedName>
        <fullName evidence="1">Aa737768-7594-4490-abb6-b47df854a3d4</fullName>
    </submittedName>
</protein>
<evidence type="ECO:0000313" key="2">
    <source>
        <dbReference type="Proteomes" id="UP000289323"/>
    </source>
</evidence>
<dbReference type="Proteomes" id="UP000289323">
    <property type="component" value="Unassembled WGS sequence"/>
</dbReference>
<dbReference type="InterPro" id="IPR011009">
    <property type="entry name" value="Kinase-like_dom_sf"/>
</dbReference>
<organism evidence="1 2">
    <name type="scientific">Thermothielavioides terrestris</name>
    <dbReference type="NCBI Taxonomy" id="2587410"/>
    <lineage>
        <taxon>Eukaryota</taxon>
        <taxon>Fungi</taxon>
        <taxon>Dikarya</taxon>
        <taxon>Ascomycota</taxon>
        <taxon>Pezizomycotina</taxon>
        <taxon>Sordariomycetes</taxon>
        <taxon>Sordariomycetidae</taxon>
        <taxon>Sordariales</taxon>
        <taxon>Chaetomiaceae</taxon>
        <taxon>Thermothielavioides</taxon>
    </lineage>
</organism>
<dbReference type="EMBL" id="OUUZ01000013">
    <property type="protein sequence ID" value="SPQ24630.1"/>
    <property type="molecule type" value="Genomic_DNA"/>
</dbReference>
<dbReference type="Gene3D" id="3.30.200.20">
    <property type="entry name" value="Phosphorylase Kinase, domain 1"/>
    <property type="match status" value="1"/>
</dbReference>
<sequence length="255" mass="29744">MWRQIKGIEVTSEFRGVKFRFVPEGSLASVMSKEAIREELDDDDLPWTPELDCLVNFIHSRAQKLFAITVRYVGLTPLELRKAMKAFMSKRAVPFTDENLPVEPQHDDRDHILASFNENPRRPVWTDLRIDYFCTNQWKFLAPVLKVATSLQYNHDFEEAIILPFVKCYDVGSDRGGFGQVHKYAIHPNHLDDPEKAVRYEHVAIKEIQPRIEKDWQGMVKGWEHEASILQQMNALQQEHIVRFLTAFRHGDEGK</sequence>
<accession>A0A446BQB9</accession>